<keyword evidence="6" id="KW-1185">Reference proteome</keyword>
<dbReference type="GO" id="GO:0005737">
    <property type="term" value="C:cytoplasm"/>
    <property type="evidence" value="ECO:0007669"/>
    <property type="project" value="UniProtKB-SubCell"/>
</dbReference>
<gene>
    <name evidence="5" type="primary">Dctn2_0</name>
    <name evidence="5" type="ORF">ANSSEM_R15599</name>
</gene>
<evidence type="ECO:0000313" key="6">
    <source>
        <dbReference type="Proteomes" id="UP000567872"/>
    </source>
</evidence>
<dbReference type="InterPro" id="IPR028133">
    <property type="entry name" value="Dynamitin"/>
</dbReference>
<dbReference type="GO" id="GO:0030286">
    <property type="term" value="C:dynein complex"/>
    <property type="evidence" value="ECO:0007669"/>
    <property type="project" value="UniProtKB-KW"/>
</dbReference>
<evidence type="ECO:0000256" key="2">
    <source>
        <dbReference type="ARBA" id="ARBA00006176"/>
    </source>
</evidence>
<dbReference type="PANTHER" id="PTHR15346">
    <property type="entry name" value="DYNACTIN SUBUNIT"/>
    <property type="match status" value="1"/>
</dbReference>
<comment type="subcellular location">
    <subcellularLocation>
        <location evidence="1">Cytoplasm</location>
    </subcellularLocation>
</comment>
<dbReference type="GO" id="GO:0007017">
    <property type="term" value="P:microtubule-based process"/>
    <property type="evidence" value="ECO:0007669"/>
    <property type="project" value="InterPro"/>
</dbReference>
<feature type="non-terminal residue" evidence="5">
    <location>
        <position position="1"/>
    </location>
</feature>
<evidence type="ECO:0000256" key="4">
    <source>
        <dbReference type="ARBA" id="ARBA00023017"/>
    </source>
</evidence>
<dbReference type="AlphaFoldDB" id="A0A7K9VCG0"/>
<accession>A0A7K9VCG0</accession>
<feature type="non-terminal residue" evidence="5">
    <location>
        <position position="222"/>
    </location>
</feature>
<name>A0A7K9VCG0_ANSSE</name>
<sequence>LAKCRKAAPVESPAKAAVPIGDTVTFEVYWRPEQDQLALDANIAELEQRLAQLEAAVQSKPSSQPWALPAPPHPAFHPQEIVQILQVRVNSLDEAMLDQIEARLQSILGKVEEIAEHEATVQCANSHSMIHQTYELMQHWDPIASSLPDVVQRLLTLRDLHEQATQVGQVLEHVDTMQKEMSGALKVNALLLEMAQKTMKEFQAFAEEKVAETEARIRQLHK</sequence>
<evidence type="ECO:0000313" key="5">
    <source>
        <dbReference type="EMBL" id="NXI70470.1"/>
    </source>
</evidence>
<dbReference type="Proteomes" id="UP000567872">
    <property type="component" value="Unassembled WGS sequence"/>
</dbReference>
<keyword evidence="4" id="KW-0243">Dynein</keyword>
<evidence type="ECO:0000256" key="1">
    <source>
        <dbReference type="ARBA" id="ARBA00004496"/>
    </source>
</evidence>
<dbReference type="OrthoDB" id="4977at2759"/>
<dbReference type="EMBL" id="VXAA01005075">
    <property type="protein sequence ID" value="NXI70470.1"/>
    <property type="molecule type" value="Genomic_DNA"/>
</dbReference>
<reference evidence="5 6" key="1">
    <citation type="submission" date="2019-09" db="EMBL/GenBank/DDBJ databases">
        <title>Bird 10,000 Genomes (B10K) Project - Family phase.</title>
        <authorList>
            <person name="Zhang G."/>
        </authorList>
    </citation>
    <scope>NUCLEOTIDE SEQUENCE [LARGE SCALE GENOMIC DNA]</scope>
    <source>
        <strain evidence="5">B10K-DU-001-57</strain>
        <tissue evidence="5">Muscle</tissue>
    </source>
</reference>
<evidence type="ECO:0000256" key="3">
    <source>
        <dbReference type="ARBA" id="ARBA00022490"/>
    </source>
</evidence>
<dbReference type="Pfam" id="PF04912">
    <property type="entry name" value="Dynamitin"/>
    <property type="match status" value="1"/>
</dbReference>
<organism evidence="5 6">
    <name type="scientific">Anseranas semipalmata</name>
    <name type="common">Magpie goose</name>
    <name type="synonym">Anas semipalmata</name>
    <dbReference type="NCBI Taxonomy" id="8851"/>
    <lineage>
        <taxon>Eukaryota</taxon>
        <taxon>Metazoa</taxon>
        <taxon>Chordata</taxon>
        <taxon>Craniata</taxon>
        <taxon>Vertebrata</taxon>
        <taxon>Euteleostomi</taxon>
        <taxon>Archelosauria</taxon>
        <taxon>Archosauria</taxon>
        <taxon>Dinosauria</taxon>
        <taxon>Saurischia</taxon>
        <taxon>Theropoda</taxon>
        <taxon>Coelurosauria</taxon>
        <taxon>Aves</taxon>
        <taxon>Neognathae</taxon>
        <taxon>Galloanserae</taxon>
        <taxon>Anseriformes</taxon>
        <taxon>Anseranatidae</taxon>
        <taxon>Anseranas</taxon>
    </lineage>
</organism>
<comment type="caution">
    <text evidence="5">The sequence shown here is derived from an EMBL/GenBank/DDBJ whole genome shotgun (WGS) entry which is preliminary data.</text>
</comment>
<dbReference type="GO" id="GO:0005869">
    <property type="term" value="C:dynactin complex"/>
    <property type="evidence" value="ECO:0007669"/>
    <property type="project" value="InterPro"/>
</dbReference>
<keyword evidence="3" id="KW-0963">Cytoplasm</keyword>
<comment type="similarity">
    <text evidence="2">Belongs to the dynactin subunit 2 family.</text>
</comment>
<proteinExistence type="inferred from homology"/>
<protein>
    <submittedName>
        <fullName evidence="5">DCTN2 protein</fullName>
    </submittedName>
</protein>